<evidence type="ECO:0000313" key="3">
    <source>
        <dbReference type="Proteomes" id="UP000800235"/>
    </source>
</evidence>
<proteinExistence type="predicted"/>
<dbReference type="Proteomes" id="UP000800235">
    <property type="component" value="Unassembled WGS sequence"/>
</dbReference>
<dbReference type="InterPro" id="IPR010730">
    <property type="entry name" value="HET"/>
</dbReference>
<dbReference type="PANTHER" id="PTHR33112:SF16">
    <property type="entry name" value="HETEROKARYON INCOMPATIBILITY DOMAIN-CONTAINING PROTEIN"/>
    <property type="match status" value="1"/>
</dbReference>
<dbReference type="Pfam" id="PF06985">
    <property type="entry name" value="HET"/>
    <property type="match status" value="1"/>
</dbReference>
<sequence>MPVTLTQPLSGRPTISIIIKTVLTGSWSLACYLIDGKSEHWVQLPRFRRKRLNPEKADSEGHVSLHHLCERCETFFRKSKLLCGSWYPWIPNTETRLLQDSLAAVRLSVEDDCHFCTLLLEHVQKYQSGEILSNHQECWITITTAFGDWGDDYALQVSFGAPLSRADIRADSPQMKPLALNVRDPSCTTPSRYDYGTRAAPSLSFSSTGSPSHFDLARYWLDGCSKYHAKCNQIASPATPTRLLDVGTVENPSIRLRLCGSASRTLPYLILSHCWGGADNILKLKKENTIAFQFAIDSNSLPKTFQDAVEITRNLGVGYLWIDSLCIIQDSKSDWTQEAASMDKYYENAKCTIANASAGNPHEGCYSSRNPLKFARCHVVGSKIQGRGVYALPVEMPSDEKVIPQLSTRAWVFQEEKLSPRTLTYGKTGIEWRCKFGIADESDMNGTGTSYFPGCTRTTQGPLFGHDEWNRLWSHSMIRAYDFKSVFQDGPGRPATSDIHSDWFQLVYEYSKRNLSRPSDKLIAFSGLAKVVKETTGGKYLAGLWKESLRDDLIWRVLGPLNHRPTDYRAPSWSWASVEGIITSPKDISRSGRSQFFGLDSKSTTKTLSKVVSIQVRTAPTDSAGTGQVFDGGMVLVGPTKQIQVSSMGHRLDTWKRHWNEKYFTDSQNLRYFPDSSDLASDDAVLMPIRKVINQNDNPGVWEDDFALKIEGLVLVSTPIGYTRIGMFMLCSRHFDQAVADWFQDCASQTIVIK</sequence>
<name>A0A9P4NVJ7_9PEZI</name>
<dbReference type="EMBL" id="MU007025">
    <property type="protein sequence ID" value="KAF2432526.1"/>
    <property type="molecule type" value="Genomic_DNA"/>
</dbReference>
<dbReference type="PANTHER" id="PTHR33112">
    <property type="entry name" value="DOMAIN PROTEIN, PUTATIVE-RELATED"/>
    <property type="match status" value="1"/>
</dbReference>
<evidence type="ECO:0000313" key="2">
    <source>
        <dbReference type="EMBL" id="KAF2432526.1"/>
    </source>
</evidence>
<comment type="caution">
    <text evidence="2">The sequence shown here is derived from an EMBL/GenBank/DDBJ whole genome shotgun (WGS) entry which is preliminary data.</text>
</comment>
<dbReference type="AlphaFoldDB" id="A0A9P4NVJ7"/>
<keyword evidence="3" id="KW-1185">Reference proteome</keyword>
<evidence type="ECO:0000259" key="1">
    <source>
        <dbReference type="Pfam" id="PF06985"/>
    </source>
</evidence>
<gene>
    <name evidence="2" type="ORF">EJ08DRAFT_121110</name>
</gene>
<organism evidence="2 3">
    <name type="scientific">Tothia fuscella</name>
    <dbReference type="NCBI Taxonomy" id="1048955"/>
    <lineage>
        <taxon>Eukaryota</taxon>
        <taxon>Fungi</taxon>
        <taxon>Dikarya</taxon>
        <taxon>Ascomycota</taxon>
        <taxon>Pezizomycotina</taxon>
        <taxon>Dothideomycetes</taxon>
        <taxon>Pleosporomycetidae</taxon>
        <taxon>Venturiales</taxon>
        <taxon>Cylindrosympodiaceae</taxon>
        <taxon>Tothia</taxon>
    </lineage>
</organism>
<accession>A0A9P4NVJ7</accession>
<reference evidence="2" key="1">
    <citation type="journal article" date="2020" name="Stud. Mycol.">
        <title>101 Dothideomycetes genomes: a test case for predicting lifestyles and emergence of pathogens.</title>
        <authorList>
            <person name="Haridas S."/>
            <person name="Albert R."/>
            <person name="Binder M."/>
            <person name="Bloem J."/>
            <person name="Labutti K."/>
            <person name="Salamov A."/>
            <person name="Andreopoulos B."/>
            <person name="Baker S."/>
            <person name="Barry K."/>
            <person name="Bills G."/>
            <person name="Bluhm B."/>
            <person name="Cannon C."/>
            <person name="Castanera R."/>
            <person name="Culley D."/>
            <person name="Daum C."/>
            <person name="Ezra D."/>
            <person name="Gonzalez J."/>
            <person name="Henrissat B."/>
            <person name="Kuo A."/>
            <person name="Liang C."/>
            <person name="Lipzen A."/>
            <person name="Lutzoni F."/>
            <person name="Magnuson J."/>
            <person name="Mondo S."/>
            <person name="Nolan M."/>
            <person name="Ohm R."/>
            <person name="Pangilinan J."/>
            <person name="Park H.-J."/>
            <person name="Ramirez L."/>
            <person name="Alfaro M."/>
            <person name="Sun H."/>
            <person name="Tritt A."/>
            <person name="Yoshinaga Y."/>
            <person name="Zwiers L.-H."/>
            <person name="Turgeon B."/>
            <person name="Goodwin S."/>
            <person name="Spatafora J."/>
            <person name="Crous P."/>
            <person name="Grigoriev I."/>
        </authorList>
    </citation>
    <scope>NUCLEOTIDE SEQUENCE</scope>
    <source>
        <strain evidence="2">CBS 130266</strain>
    </source>
</reference>
<protein>
    <submittedName>
        <fullName evidence="2">HET-domain-containing protein</fullName>
    </submittedName>
</protein>
<feature type="domain" description="Heterokaryon incompatibility" evidence="1">
    <location>
        <begin position="268"/>
        <end position="415"/>
    </location>
</feature>
<dbReference type="OrthoDB" id="3486565at2759"/>